<reference evidence="1 2" key="1">
    <citation type="journal article" date="2014" name="Int. J. Syst. Evol. Microbiol.">
        <title>Oceanisphaera profunda sp. nov., a marine bacterium isolated from deep-sea sediment, and emended description of the genus Oceanisphaera.</title>
        <authorList>
            <person name="Xu Z."/>
            <person name="Zhang X.Y."/>
            <person name="Su H.N."/>
            <person name="Yu Z.C."/>
            <person name="Liu C."/>
            <person name="Li H."/>
            <person name="Chen X.L."/>
            <person name="Song X.Y."/>
            <person name="Xie B.B."/>
            <person name="Qin Q.L."/>
            <person name="Zhou B.C."/>
            <person name="Shi M."/>
            <person name="Huang Y."/>
            <person name="Zhang Y.Z."/>
        </authorList>
    </citation>
    <scope>NUCLEOTIDE SEQUENCE [LARGE SCALE GENOMIC DNA]</scope>
    <source>
        <strain evidence="1 2">SM1222</strain>
    </source>
</reference>
<name>A0A1Y0D8J3_9GAMM</name>
<gene>
    <name evidence="1" type="ORF">CBP31_13060</name>
</gene>
<keyword evidence="2" id="KW-1185">Reference proteome</keyword>
<dbReference type="EMBL" id="CP021377">
    <property type="protein sequence ID" value="ART83436.1"/>
    <property type="molecule type" value="Genomic_DNA"/>
</dbReference>
<dbReference type="Pfam" id="PF09652">
    <property type="entry name" value="Cas_VVA1548"/>
    <property type="match status" value="1"/>
</dbReference>
<dbReference type="KEGG" id="opf:CBP31_13060"/>
<protein>
    <submittedName>
        <fullName evidence="1">CRISPR-associated protein Csx16</fullName>
    </submittedName>
</protein>
<accession>A0A1Y0D8J3</accession>
<proteinExistence type="predicted"/>
<dbReference type="RefSeq" id="WP_087037997.1">
    <property type="nucleotide sequence ID" value="NZ_CP021377.1"/>
</dbReference>
<dbReference type="InterPro" id="IPR013443">
    <property type="entry name" value="CRISPR-assoc_prot_Csx16"/>
</dbReference>
<evidence type="ECO:0000313" key="1">
    <source>
        <dbReference type="EMBL" id="ART83436.1"/>
    </source>
</evidence>
<dbReference type="OrthoDB" id="8548152at2"/>
<dbReference type="NCBIfam" id="TIGR02620">
    <property type="entry name" value="cas_VVA1548"/>
    <property type="match status" value="1"/>
</dbReference>
<sequence>MITYFITRHPGALQWAKQKKLHYDVHVEHLLSLSLLNKGDTVVGTLPINLVYQINQKGVIYVHLSLEIPPALRGVELTAEQLDNCKATLERYEVIKK</sequence>
<evidence type="ECO:0000313" key="2">
    <source>
        <dbReference type="Proteomes" id="UP000243937"/>
    </source>
</evidence>
<organism evidence="1 2">
    <name type="scientific">Oceanisphaera profunda</name>
    <dbReference type="NCBI Taxonomy" id="1416627"/>
    <lineage>
        <taxon>Bacteria</taxon>
        <taxon>Pseudomonadati</taxon>
        <taxon>Pseudomonadota</taxon>
        <taxon>Gammaproteobacteria</taxon>
        <taxon>Aeromonadales</taxon>
        <taxon>Aeromonadaceae</taxon>
        <taxon>Oceanisphaera</taxon>
    </lineage>
</organism>
<dbReference type="AlphaFoldDB" id="A0A1Y0D8J3"/>
<dbReference type="Proteomes" id="UP000243937">
    <property type="component" value="Chromosome"/>
</dbReference>